<evidence type="ECO:0000313" key="2">
    <source>
        <dbReference type="EMBL" id="AIA55952.1"/>
    </source>
</evidence>
<evidence type="ECO:0000256" key="1">
    <source>
        <dbReference type="SAM" id="SignalP"/>
    </source>
</evidence>
<evidence type="ECO:0008006" key="4">
    <source>
        <dbReference type="Google" id="ProtNLM"/>
    </source>
</evidence>
<sequence>MLRIVLCFAASGAAPLALAAESAATWQGGSVWKGQIAKQPVHVCFQREDWALYYYDKHQTLIALTPENDRRVWRELVDLDGRPKYNGAVWRIGTVTEDSMSVDWERQGKTLHVTLTRVPLTAEDSKNNACATQAFNAPRYAVKPRIVQRDDPRRPFIDLSVDYGPAFKKNYSAQGVLLRGSDPRARRFNAWARRHMQEIADDFYDCQEGALFGQGSDGSQELSLLWPPEIIVGRFLQWAESHKNQCAMRPG</sequence>
<evidence type="ECO:0000313" key="3">
    <source>
        <dbReference type="Proteomes" id="UP000005522"/>
    </source>
</evidence>
<name>A0A060A1D4_ACICK</name>
<gene>
    <name evidence="2" type="ORF">Acaty_c2097</name>
</gene>
<accession>A0A060A1D4</accession>
<dbReference type="KEGG" id="acz:Acaty_c2097"/>
<dbReference type="HOGENOM" id="CLU_1105274_0_0_6"/>
<dbReference type="RefSeq" id="WP_038472223.1">
    <property type="nucleotide sequence ID" value="NZ_CP005986.1"/>
</dbReference>
<protein>
    <recommendedName>
        <fullName evidence="4">Secreted protein</fullName>
    </recommendedName>
</protein>
<feature type="signal peptide" evidence="1">
    <location>
        <begin position="1"/>
        <end position="19"/>
    </location>
</feature>
<reference evidence="2 3" key="1">
    <citation type="journal article" date="2009" name="J. Bacteriol.">
        <title>Draft genome sequence of the extremely acidophilic bacterium Acidithiobacillus caldus ATCC 51756 reveals metabolic versatility in the genus Acidithiobacillus.</title>
        <authorList>
            <person name="Valdes J."/>
            <person name="Quatrini R."/>
            <person name="Hallberg K."/>
            <person name="Dopson M."/>
            <person name="Valenzuela P.D."/>
            <person name="Holmes D.S."/>
        </authorList>
    </citation>
    <scope>NUCLEOTIDE SEQUENCE [LARGE SCALE GENOMIC DNA]</scope>
    <source>
        <strain evidence="3">ATCC 51756 / DSM 8584 / KU</strain>
    </source>
</reference>
<dbReference type="Proteomes" id="UP000005522">
    <property type="component" value="Chromosome"/>
</dbReference>
<dbReference type="AlphaFoldDB" id="A0A060A1D4"/>
<proteinExistence type="predicted"/>
<keyword evidence="1" id="KW-0732">Signal</keyword>
<organism evidence="2 3">
    <name type="scientific">Acidithiobacillus caldus (strain ATCC 51756 / DSM 8584 / KU)</name>
    <dbReference type="NCBI Taxonomy" id="637389"/>
    <lineage>
        <taxon>Bacteria</taxon>
        <taxon>Pseudomonadati</taxon>
        <taxon>Pseudomonadota</taxon>
        <taxon>Acidithiobacillia</taxon>
        <taxon>Acidithiobacillales</taxon>
        <taxon>Acidithiobacillaceae</taxon>
        <taxon>Acidithiobacillus</taxon>
    </lineage>
</organism>
<dbReference type="EMBL" id="CP005986">
    <property type="protein sequence ID" value="AIA55952.1"/>
    <property type="molecule type" value="Genomic_DNA"/>
</dbReference>
<feature type="chain" id="PRO_5001581962" description="Secreted protein" evidence="1">
    <location>
        <begin position="20"/>
        <end position="251"/>
    </location>
</feature>